<dbReference type="Pfam" id="PF01553">
    <property type="entry name" value="Acyltransferase"/>
    <property type="match status" value="1"/>
</dbReference>
<dbReference type="PANTHER" id="PTHR10434:SF9">
    <property type="entry name" value="PHOSPHOLIPID_GLYCEROL ACYLTRANSFERASE DOMAIN-CONTAINING PROTEIN"/>
    <property type="match status" value="1"/>
</dbReference>
<dbReference type="RefSeq" id="WP_109719908.1">
    <property type="nucleotide sequence ID" value="NZ_QEQK01000005.1"/>
</dbReference>
<evidence type="ECO:0000313" key="5">
    <source>
        <dbReference type="EMBL" id="PWN56714.1"/>
    </source>
</evidence>
<evidence type="ECO:0000256" key="3">
    <source>
        <dbReference type="ARBA" id="ARBA00023315"/>
    </source>
</evidence>
<dbReference type="GO" id="GO:0006654">
    <property type="term" value="P:phosphatidic acid biosynthetic process"/>
    <property type="evidence" value="ECO:0007669"/>
    <property type="project" value="TreeGrafter"/>
</dbReference>
<proteinExistence type="predicted"/>
<dbReference type="SUPFAM" id="SSF69593">
    <property type="entry name" value="Glycerol-3-phosphate (1)-acyltransferase"/>
    <property type="match status" value="1"/>
</dbReference>
<dbReference type="SMART" id="SM00563">
    <property type="entry name" value="PlsC"/>
    <property type="match status" value="1"/>
</dbReference>
<dbReference type="OrthoDB" id="9796839at2"/>
<evidence type="ECO:0000256" key="1">
    <source>
        <dbReference type="ARBA" id="ARBA00005189"/>
    </source>
</evidence>
<protein>
    <submittedName>
        <fullName evidence="5">Glycerol acyltransferase</fullName>
    </submittedName>
</protein>
<dbReference type="GO" id="GO:0003841">
    <property type="term" value="F:1-acylglycerol-3-phosphate O-acyltransferase activity"/>
    <property type="evidence" value="ECO:0007669"/>
    <property type="project" value="TreeGrafter"/>
</dbReference>
<feature type="domain" description="Phospholipid/glycerol acyltransferase" evidence="4">
    <location>
        <begin position="47"/>
        <end position="159"/>
    </location>
</feature>
<reference evidence="5 6" key="1">
    <citation type="submission" date="2018-05" db="EMBL/GenBank/DDBJ databases">
        <title>Abyssibacter profundi OUC007T gen. nov., sp. nov, a marine bacterium isolated from seawater of the Mariana Trench.</title>
        <authorList>
            <person name="Zhou S."/>
        </authorList>
    </citation>
    <scope>NUCLEOTIDE SEQUENCE [LARGE SCALE GENOMIC DNA]</scope>
    <source>
        <strain evidence="5 6">OUC007</strain>
    </source>
</reference>
<keyword evidence="2 5" id="KW-0808">Transferase</keyword>
<keyword evidence="6" id="KW-1185">Reference proteome</keyword>
<comment type="caution">
    <text evidence="5">The sequence shown here is derived from an EMBL/GenBank/DDBJ whole genome shotgun (WGS) entry which is preliminary data.</text>
</comment>
<comment type="pathway">
    <text evidence="1">Lipid metabolism.</text>
</comment>
<accession>A0A363UMV4</accession>
<dbReference type="InterPro" id="IPR002123">
    <property type="entry name" value="Plipid/glycerol_acylTrfase"/>
</dbReference>
<evidence type="ECO:0000259" key="4">
    <source>
        <dbReference type="SMART" id="SM00563"/>
    </source>
</evidence>
<evidence type="ECO:0000313" key="6">
    <source>
        <dbReference type="Proteomes" id="UP000251800"/>
    </source>
</evidence>
<dbReference type="AlphaFoldDB" id="A0A363UMV4"/>
<dbReference type="PANTHER" id="PTHR10434">
    <property type="entry name" value="1-ACYL-SN-GLYCEROL-3-PHOSPHATE ACYLTRANSFERASE"/>
    <property type="match status" value="1"/>
</dbReference>
<dbReference type="EMBL" id="QEQK01000005">
    <property type="protein sequence ID" value="PWN56714.1"/>
    <property type="molecule type" value="Genomic_DNA"/>
</dbReference>
<gene>
    <name evidence="5" type="ORF">DEH80_07340</name>
</gene>
<name>A0A363UMV4_9GAMM</name>
<keyword evidence="3 5" id="KW-0012">Acyltransferase</keyword>
<organism evidence="5 6">
    <name type="scientific">Abyssibacter profundi</name>
    <dbReference type="NCBI Taxonomy" id="2182787"/>
    <lineage>
        <taxon>Bacteria</taxon>
        <taxon>Pseudomonadati</taxon>
        <taxon>Pseudomonadota</taxon>
        <taxon>Gammaproteobacteria</taxon>
        <taxon>Chromatiales</taxon>
        <taxon>Oceanococcaceae</taxon>
        <taxon>Abyssibacter</taxon>
    </lineage>
</organism>
<evidence type="ECO:0000256" key="2">
    <source>
        <dbReference type="ARBA" id="ARBA00022679"/>
    </source>
</evidence>
<dbReference type="Proteomes" id="UP000251800">
    <property type="component" value="Unassembled WGS sequence"/>
</dbReference>
<sequence>MTELTSHDLGPAVPRRGNRFTRWLGRRVLAAIGLKVTGELPNFPKMMVIGAPHTSNWDGVMAIGMALALSIDVRVVAKQALFRWPFAGLLRWMGVIGIDRNAAGGVVGELTQLYNDADQLYICMSPEGTRGGATTWKTGFHRIALAAEVPVLVLVFDWGRGRIDVADWFQPSEDIEADLDRVLSNYHGVLARNPSRLSGPIKALADQPDSAPVDRAA</sequence>